<name>X1RE19_9ZZZZ</name>
<gene>
    <name evidence="1" type="ORF">S06H3_66236</name>
</gene>
<comment type="caution">
    <text evidence="1">The sequence shown here is derived from an EMBL/GenBank/DDBJ whole genome shotgun (WGS) entry which is preliminary data.</text>
</comment>
<dbReference type="AlphaFoldDB" id="X1RE19"/>
<proteinExistence type="predicted"/>
<organism evidence="1">
    <name type="scientific">marine sediment metagenome</name>
    <dbReference type="NCBI Taxonomy" id="412755"/>
    <lineage>
        <taxon>unclassified sequences</taxon>
        <taxon>metagenomes</taxon>
        <taxon>ecological metagenomes</taxon>
    </lineage>
</organism>
<sequence>MKTRMILPIITLIIAGFTTSCKNSEPVQKDPDVINITTDS</sequence>
<protein>
    <submittedName>
        <fullName evidence="1">Uncharacterized protein</fullName>
    </submittedName>
</protein>
<feature type="non-terminal residue" evidence="1">
    <location>
        <position position="40"/>
    </location>
</feature>
<reference evidence="1" key="1">
    <citation type="journal article" date="2014" name="Front. Microbiol.">
        <title>High frequency of phylogenetically diverse reductive dehalogenase-homologous genes in deep subseafloor sedimentary metagenomes.</title>
        <authorList>
            <person name="Kawai M."/>
            <person name="Futagami T."/>
            <person name="Toyoda A."/>
            <person name="Takaki Y."/>
            <person name="Nishi S."/>
            <person name="Hori S."/>
            <person name="Arai W."/>
            <person name="Tsubouchi T."/>
            <person name="Morono Y."/>
            <person name="Uchiyama I."/>
            <person name="Ito T."/>
            <person name="Fujiyama A."/>
            <person name="Inagaki F."/>
            <person name="Takami H."/>
        </authorList>
    </citation>
    <scope>NUCLEOTIDE SEQUENCE</scope>
    <source>
        <strain evidence="1">Expedition CK06-06</strain>
    </source>
</reference>
<evidence type="ECO:0000313" key="1">
    <source>
        <dbReference type="EMBL" id="GAI65251.1"/>
    </source>
</evidence>
<dbReference type="EMBL" id="BARV01045014">
    <property type="protein sequence ID" value="GAI65251.1"/>
    <property type="molecule type" value="Genomic_DNA"/>
</dbReference>
<accession>X1RE19</accession>
<dbReference type="PROSITE" id="PS51257">
    <property type="entry name" value="PROKAR_LIPOPROTEIN"/>
    <property type="match status" value="1"/>
</dbReference>